<dbReference type="AlphaFoldDB" id="A0A194VXG6"/>
<proteinExistence type="predicted"/>
<reference evidence="1" key="1">
    <citation type="submission" date="2014-12" db="EMBL/GenBank/DDBJ databases">
        <title>Genome Sequence of Valsa Canker Pathogens Uncovers a Specific Adaption of Colonization on Woody Bark.</title>
        <authorList>
            <person name="Yin Z."/>
            <person name="Liu H."/>
            <person name="Gao X."/>
            <person name="Li Z."/>
            <person name="Song N."/>
            <person name="Ke X."/>
            <person name="Dai Q."/>
            <person name="Wu Y."/>
            <person name="Sun Y."/>
            <person name="Xu J.-R."/>
            <person name="Kang Z.K."/>
            <person name="Wang L."/>
            <person name="Huang L."/>
        </authorList>
    </citation>
    <scope>NUCLEOTIDE SEQUENCE [LARGE SCALE GENOMIC DNA]</scope>
    <source>
        <strain evidence="1">03-8</strain>
    </source>
</reference>
<organism evidence="1 2">
    <name type="scientific">Cytospora mali</name>
    <name type="common">Apple Valsa canker fungus</name>
    <name type="synonym">Valsa mali</name>
    <dbReference type="NCBI Taxonomy" id="578113"/>
    <lineage>
        <taxon>Eukaryota</taxon>
        <taxon>Fungi</taxon>
        <taxon>Dikarya</taxon>
        <taxon>Ascomycota</taxon>
        <taxon>Pezizomycotina</taxon>
        <taxon>Sordariomycetes</taxon>
        <taxon>Sordariomycetidae</taxon>
        <taxon>Diaporthales</taxon>
        <taxon>Cytosporaceae</taxon>
        <taxon>Cytospora</taxon>
    </lineage>
</organism>
<dbReference type="Proteomes" id="UP000078559">
    <property type="component" value="Chromosome 4"/>
</dbReference>
<sequence length="75" mass="8437">MPTETTKHARNLRYALILQWEVLHMHPLLECFNGTNASQPVSGCSQDRNAAGTERAALMSKIWHGLPQCEIFSEV</sequence>
<evidence type="ECO:0000313" key="1">
    <source>
        <dbReference type="EMBL" id="KUI68500.1"/>
    </source>
</evidence>
<keyword evidence="2" id="KW-1185">Reference proteome</keyword>
<accession>A0A194VXG6</accession>
<dbReference type="EMBL" id="CM003101">
    <property type="protein sequence ID" value="KUI68500.1"/>
    <property type="molecule type" value="Genomic_DNA"/>
</dbReference>
<gene>
    <name evidence="1" type="ORF">VM1G_11538</name>
</gene>
<protein>
    <submittedName>
        <fullName evidence="1">Uncharacterized protein</fullName>
    </submittedName>
</protein>
<name>A0A194VXG6_CYTMA</name>
<evidence type="ECO:0000313" key="2">
    <source>
        <dbReference type="Proteomes" id="UP000078559"/>
    </source>
</evidence>